<dbReference type="PRINTS" id="PR00111">
    <property type="entry name" value="ABHYDROLASE"/>
</dbReference>
<dbReference type="SUPFAM" id="SSF53474">
    <property type="entry name" value="alpha/beta-Hydrolases"/>
    <property type="match status" value="1"/>
</dbReference>
<comment type="caution">
    <text evidence="3">The sequence shown here is derived from an EMBL/GenBank/DDBJ whole genome shotgun (WGS) entry which is preliminary data.</text>
</comment>
<reference evidence="3 4" key="1">
    <citation type="submission" date="2012-12" db="EMBL/GenBank/DDBJ databases">
        <title>Whole genome shotgun sequence of Gordonia hirsuta NBRC 16056.</title>
        <authorList>
            <person name="Isaki-Nakamura S."/>
            <person name="Hosoyama A."/>
            <person name="Tsuchikane K."/>
            <person name="Katsumata H."/>
            <person name="Baba S."/>
            <person name="Yamazaki S."/>
            <person name="Fujita N."/>
        </authorList>
    </citation>
    <scope>NUCLEOTIDE SEQUENCE [LARGE SCALE GENOMIC DNA]</scope>
    <source>
        <strain evidence="3 4">NBRC 16056</strain>
    </source>
</reference>
<gene>
    <name evidence="3" type="ORF">GOHSU_06_00060</name>
</gene>
<dbReference type="Pfam" id="PF00561">
    <property type="entry name" value="Abhydrolase_1"/>
    <property type="match status" value="1"/>
</dbReference>
<evidence type="ECO:0000313" key="3">
    <source>
        <dbReference type="EMBL" id="GAC56395.1"/>
    </source>
</evidence>
<accession>L7L5H6</accession>
<feature type="domain" description="AB hydrolase-1" evidence="2">
    <location>
        <begin position="60"/>
        <end position="312"/>
    </location>
</feature>
<dbReference type="Proteomes" id="UP000053405">
    <property type="component" value="Unassembled WGS sequence"/>
</dbReference>
<dbReference type="Gene3D" id="3.40.50.1820">
    <property type="entry name" value="alpha/beta hydrolase"/>
    <property type="match status" value="1"/>
</dbReference>
<organism evidence="3 4">
    <name type="scientific">Gordonia hirsuta DSM 44140 = NBRC 16056</name>
    <dbReference type="NCBI Taxonomy" id="1121927"/>
    <lineage>
        <taxon>Bacteria</taxon>
        <taxon>Bacillati</taxon>
        <taxon>Actinomycetota</taxon>
        <taxon>Actinomycetes</taxon>
        <taxon>Mycobacteriales</taxon>
        <taxon>Gordoniaceae</taxon>
        <taxon>Gordonia</taxon>
    </lineage>
</organism>
<dbReference type="PANTHER" id="PTHR43798">
    <property type="entry name" value="MONOACYLGLYCEROL LIPASE"/>
    <property type="match status" value="1"/>
</dbReference>
<name>L7L5H6_9ACTN</name>
<dbReference type="GO" id="GO:0016020">
    <property type="term" value="C:membrane"/>
    <property type="evidence" value="ECO:0007669"/>
    <property type="project" value="TreeGrafter"/>
</dbReference>
<dbReference type="InterPro" id="IPR029058">
    <property type="entry name" value="AB_hydrolase_fold"/>
</dbReference>
<evidence type="ECO:0000313" key="4">
    <source>
        <dbReference type="Proteomes" id="UP000053405"/>
    </source>
</evidence>
<dbReference type="GO" id="GO:0016787">
    <property type="term" value="F:hydrolase activity"/>
    <property type="evidence" value="ECO:0007669"/>
    <property type="project" value="UniProtKB-KW"/>
</dbReference>
<evidence type="ECO:0000259" key="2">
    <source>
        <dbReference type="Pfam" id="PF00561"/>
    </source>
</evidence>
<dbReference type="EMBL" id="BANT01000006">
    <property type="protein sequence ID" value="GAC56395.1"/>
    <property type="molecule type" value="Genomic_DNA"/>
</dbReference>
<dbReference type="InterPro" id="IPR050266">
    <property type="entry name" value="AB_hydrolase_sf"/>
</dbReference>
<dbReference type="InterPro" id="IPR000073">
    <property type="entry name" value="AB_hydrolase_1"/>
</dbReference>
<evidence type="ECO:0000256" key="1">
    <source>
        <dbReference type="SAM" id="MobiDB-lite"/>
    </source>
</evidence>
<dbReference type="STRING" id="1121927.GOHSU_06_00060"/>
<feature type="region of interest" description="Disordered" evidence="1">
    <location>
        <begin position="1"/>
        <end position="31"/>
    </location>
</feature>
<keyword evidence="4" id="KW-1185">Reference proteome</keyword>
<protein>
    <submittedName>
        <fullName evidence="3">Putative hydrolase</fullName>
    </submittedName>
</protein>
<dbReference type="PANTHER" id="PTHR43798:SF33">
    <property type="entry name" value="HYDROLASE, PUTATIVE (AFU_ORTHOLOGUE AFUA_2G14860)-RELATED"/>
    <property type="match status" value="1"/>
</dbReference>
<proteinExistence type="predicted"/>
<sequence length="371" mass="40645">MELKSPASAPDRDANPEVPMGQPSPATTVDPILDDAPVVRLEYHTIHGYRRAYRIAGQGPAILLLHGIGDNSTTWNEVIGELARDYTVIAPDLLGHGLSEKPKADYSVSAFANGMRDLLVVLGITKVTVVGHSLGGGVAMQFCYQFPRFVQRLMLVAPGGVTSEVSPALRAVSVPGVPYVLRGLGLPGALPLLRAVGRSLAKADGLPGMPERLAPRNLITDHQDLLRIIDDLADDEAHRAFIRTLRAVVDWRGQAVTFLDRAYLTARLPMMIIWGSKDTVIPAHHAELAGAALPHARVEIFDGAGHFPFRDDPQRFITLVREFMETTEAMDFDPYNWHRLMSAGPQLEEMVGDDDILEQVFEALEDERSVN</sequence>
<dbReference type="AlphaFoldDB" id="L7L5H6"/>
<dbReference type="eggNOG" id="COG2267">
    <property type="taxonomic scope" value="Bacteria"/>
</dbReference>
<keyword evidence="3" id="KW-0378">Hydrolase</keyword>